<name>A0A8S5VFE2_9CAUD</name>
<evidence type="ECO:0000313" key="1">
    <source>
        <dbReference type="EMBL" id="DAG05398.1"/>
    </source>
</evidence>
<organism evidence="1">
    <name type="scientific">Myoviridae sp. ctai52</name>
    <dbReference type="NCBI Taxonomy" id="2825134"/>
    <lineage>
        <taxon>Viruses</taxon>
        <taxon>Duplodnaviria</taxon>
        <taxon>Heunggongvirae</taxon>
        <taxon>Uroviricota</taxon>
        <taxon>Caudoviricetes</taxon>
    </lineage>
</organism>
<reference evidence="1" key="1">
    <citation type="journal article" date="2021" name="Proc. Natl. Acad. Sci. U.S.A.">
        <title>A Catalog of Tens of Thousands of Viruses from Human Metagenomes Reveals Hidden Associations with Chronic Diseases.</title>
        <authorList>
            <person name="Tisza M.J."/>
            <person name="Buck C.B."/>
        </authorList>
    </citation>
    <scope>NUCLEOTIDE SEQUENCE</scope>
    <source>
        <strain evidence="1">Ctai52</strain>
    </source>
</reference>
<proteinExistence type="predicted"/>
<protein>
    <submittedName>
        <fullName evidence="1">Sigma factor</fullName>
    </submittedName>
</protein>
<sequence length="108" mass="12939">MEALEIVETVLKNRTPYEKVVYLLKTYRDLKIGKEINKEYRSVIAFMDRVIDLIKDDEYIGIITNLYVNGYTYERTQEDLGIDKSTLYRQRRRIIRRLAIIIYGDRAL</sequence>
<dbReference type="EMBL" id="BK016258">
    <property type="protein sequence ID" value="DAG05398.1"/>
    <property type="molecule type" value="Genomic_DNA"/>
</dbReference>
<accession>A0A8S5VFE2</accession>